<comment type="caution">
    <text evidence="3">The sequence shown here is derived from an EMBL/GenBank/DDBJ whole genome shotgun (WGS) entry which is preliminary data.</text>
</comment>
<evidence type="ECO:0000313" key="3">
    <source>
        <dbReference type="EMBL" id="KAK7861485.1"/>
    </source>
</evidence>
<dbReference type="EMBL" id="PKMF04000002">
    <property type="protein sequence ID" value="KAK7861485.1"/>
    <property type="molecule type" value="Genomic_DNA"/>
</dbReference>
<evidence type="ECO:0000256" key="1">
    <source>
        <dbReference type="ARBA" id="ARBA00008324"/>
    </source>
</evidence>
<feature type="non-terminal residue" evidence="3">
    <location>
        <position position="1"/>
    </location>
</feature>
<sequence length="96" mass="10486">NIYDNFHGGVVAAVAEKVSYACARTVVTEDKDIFLGELSISYLSSAPVNTEVIVDCSVVRSGRNFTVVAMEFKVKRTGKLAYTARSTFFNMPVAKL</sequence>
<dbReference type="Pfam" id="PF03061">
    <property type="entry name" value="4HBT"/>
    <property type="match status" value="1"/>
</dbReference>
<comment type="similarity">
    <text evidence="1">Belongs to the thioesterase PaaI family.</text>
</comment>
<dbReference type="InterPro" id="IPR039298">
    <property type="entry name" value="ACOT13"/>
</dbReference>
<dbReference type="PANTHER" id="PTHR21660">
    <property type="entry name" value="THIOESTERASE SUPERFAMILY MEMBER-RELATED"/>
    <property type="match status" value="1"/>
</dbReference>
<reference evidence="3" key="2">
    <citation type="journal article" date="2018" name="Sci. Data">
        <title>The draft genome sequence of cork oak.</title>
        <authorList>
            <person name="Ramos A.M."/>
            <person name="Usie A."/>
            <person name="Barbosa P."/>
            <person name="Barros P.M."/>
            <person name="Capote T."/>
            <person name="Chaves I."/>
            <person name="Simoes F."/>
            <person name="Abreu I."/>
            <person name="Carrasquinho I."/>
            <person name="Faro C."/>
            <person name="Guimaraes J.B."/>
            <person name="Mendonca D."/>
            <person name="Nobrega F."/>
            <person name="Rodrigues L."/>
            <person name="Saibo N.J.M."/>
            <person name="Varela M.C."/>
            <person name="Egas C."/>
            <person name="Matos J."/>
            <person name="Miguel C.M."/>
            <person name="Oliveira M.M."/>
            <person name="Ricardo C.P."/>
            <person name="Goncalves S."/>
        </authorList>
    </citation>
    <scope>NUCLEOTIDE SEQUENCE [LARGE SCALE GENOMIC DNA]</scope>
    <source>
        <strain evidence="3">HL8</strain>
    </source>
</reference>
<dbReference type="Gene3D" id="3.10.129.10">
    <property type="entry name" value="Hotdog Thioesterase"/>
    <property type="match status" value="1"/>
</dbReference>
<name>A0AAW0MDD7_QUESU</name>
<accession>A0AAW0MDD7</accession>
<evidence type="ECO:0000259" key="2">
    <source>
        <dbReference type="Pfam" id="PF03061"/>
    </source>
</evidence>
<dbReference type="AlphaFoldDB" id="A0AAW0MDD7"/>
<reference evidence="3" key="1">
    <citation type="submission" date="2017-12" db="EMBL/GenBank/DDBJ databases">
        <authorList>
            <person name="Barbosa P."/>
            <person name="Usie A."/>
            <person name="Ramos A.M."/>
        </authorList>
    </citation>
    <scope>NUCLEOTIDE SEQUENCE</scope>
    <source>
        <strain evidence="3">HL8</strain>
        <tissue evidence="3">Leaves</tissue>
    </source>
</reference>
<gene>
    <name evidence="3" type="ORF">CFP56_011342</name>
</gene>
<dbReference type="PANTHER" id="PTHR21660:SF12">
    <property type="entry name" value="OS07G0462700 PROTEIN"/>
    <property type="match status" value="1"/>
</dbReference>
<dbReference type="InterPro" id="IPR006683">
    <property type="entry name" value="Thioestr_dom"/>
</dbReference>
<dbReference type="CDD" id="cd03443">
    <property type="entry name" value="PaaI_thioesterase"/>
    <property type="match status" value="1"/>
</dbReference>
<dbReference type="SUPFAM" id="SSF54637">
    <property type="entry name" value="Thioesterase/thiol ester dehydrase-isomerase"/>
    <property type="match status" value="1"/>
</dbReference>
<feature type="domain" description="Thioesterase" evidence="2">
    <location>
        <begin position="5"/>
        <end position="78"/>
    </location>
</feature>
<dbReference type="InterPro" id="IPR029069">
    <property type="entry name" value="HotDog_dom_sf"/>
</dbReference>
<proteinExistence type="inferred from homology"/>
<organism evidence="3">
    <name type="scientific">Quercus suber</name>
    <name type="common">Cork oak</name>
    <dbReference type="NCBI Taxonomy" id="58331"/>
    <lineage>
        <taxon>Eukaryota</taxon>
        <taxon>Viridiplantae</taxon>
        <taxon>Streptophyta</taxon>
        <taxon>Embryophyta</taxon>
        <taxon>Tracheophyta</taxon>
        <taxon>Spermatophyta</taxon>
        <taxon>Magnoliopsida</taxon>
        <taxon>eudicotyledons</taxon>
        <taxon>Gunneridae</taxon>
        <taxon>Pentapetalae</taxon>
        <taxon>rosids</taxon>
        <taxon>fabids</taxon>
        <taxon>Fagales</taxon>
        <taxon>Fagaceae</taxon>
        <taxon>Quercus</taxon>
    </lineage>
</organism>
<reference evidence="3" key="3">
    <citation type="submission" date="2023-07" db="EMBL/GenBank/DDBJ databases">
        <title>An improved reference 1 genome and first organelle genomes of Quercus suber.</title>
        <authorList>
            <consortium name="Genosuber Consortium"/>
            <person name="Usie A."/>
            <person name="Serra O."/>
            <person name="Barros P."/>
        </authorList>
    </citation>
    <scope>NUCLEOTIDE SEQUENCE</scope>
    <source>
        <strain evidence="3">HL8</strain>
        <tissue evidence="3">Leaves</tissue>
    </source>
</reference>
<dbReference type="GO" id="GO:0047617">
    <property type="term" value="F:fatty acyl-CoA hydrolase activity"/>
    <property type="evidence" value="ECO:0007669"/>
    <property type="project" value="InterPro"/>
</dbReference>
<protein>
    <recommendedName>
        <fullName evidence="2">Thioesterase domain-containing protein</fullName>
    </recommendedName>
</protein>